<evidence type="ECO:0000256" key="10">
    <source>
        <dbReference type="ARBA" id="ARBA00022946"/>
    </source>
</evidence>
<dbReference type="GO" id="GO:0006450">
    <property type="term" value="P:regulation of translational fidelity"/>
    <property type="evidence" value="ECO:0007669"/>
    <property type="project" value="TreeGrafter"/>
</dbReference>
<name>A0AAD4MZB1_9BILA</name>
<dbReference type="PANTHER" id="PTHR17490:SF10">
    <property type="entry name" value="THREONYLCARBAMOYL-AMP SYNTHASE"/>
    <property type="match status" value="1"/>
</dbReference>
<evidence type="ECO:0000256" key="12">
    <source>
        <dbReference type="ARBA" id="ARBA00023136"/>
    </source>
</evidence>
<evidence type="ECO:0000256" key="6">
    <source>
        <dbReference type="ARBA" id="ARBA00015492"/>
    </source>
</evidence>
<protein>
    <recommendedName>
        <fullName evidence="6">Threonylcarbamoyl-AMP synthase</fullName>
        <ecNumber evidence="5">2.7.7.87</ecNumber>
    </recommendedName>
</protein>
<evidence type="ECO:0000256" key="13">
    <source>
        <dbReference type="ARBA" id="ARBA00048366"/>
    </source>
</evidence>
<keyword evidence="9" id="KW-0808">Transferase</keyword>
<evidence type="ECO:0000256" key="1">
    <source>
        <dbReference type="ARBA" id="ARBA00004173"/>
    </source>
</evidence>
<dbReference type="GO" id="GO:0000049">
    <property type="term" value="F:tRNA binding"/>
    <property type="evidence" value="ECO:0007669"/>
    <property type="project" value="TreeGrafter"/>
</dbReference>
<dbReference type="GO" id="GO:0005886">
    <property type="term" value="C:plasma membrane"/>
    <property type="evidence" value="ECO:0007669"/>
    <property type="project" value="UniProtKB-SubCell"/>
</dbReference>
<dbReference type="EC" id="2.7.7.87" evidence="5"/>
<dbReference type="GO" id="GO:0061710">
    <property type="term" value="F:L-threonylcarbamoyladenylate synthase"/>
    <property type="evidence" value="ECO:0007669"/>
    <property type="project" value="UniProtKB-EC"/>
</dbReference>
<keyword evidence="7" id="KW-1003">Cell membrane</keyword>
<keyword evidence="8" id="KW-0963">Cytoplasm</keyword>
<dbReference type="GO" id="GO:0005739">
    <property type="term" value="C:mitochondrion"/>
    <property type="evidence" value="ECO:0007669"/>
    <property type="project" value="UniProtKB-SubCell"/>
</dbReference>
<keyword evidence="10" id="KW-0809">Transit peptide</keyword>
<evidence type="ECO:0000256" key="7">
    <source>
        <dbReference type="ARBA" id="ARBA00022475"/>
    </source>
</evidence>
<gene>
    <name evidence="18" type="ORF">DdX_10384</name>
</gene>
<comment type="subunit">
    <text evidence="15">Interacts with RSC1A1.</text>
</comment>
<evidence type="ECO:0000256" key="8">
    <source>
        <dbReference type="ARBA" id="ARBA00022490"/>
    </source>
</evidence>
<dbReference type="PANTHER" id="PTHR17490">
    <property type="entry name" value="SUA5"/>
    <property type="match status" value="1"/>
</dbReference>
<evidence type="ECO:0000313" key="19">
    <source>
        <dbReference type="Proteomes" id="UP001201812"/>
    </source>
</evidence>
<dbReference type="EMBL" id="JAKKPZ010000023">
    <property type="protein sequence ID" value="KAI1711133.1"/>
    <property type="molecule type" value="Genomic_DNA"/>
</dbReference>
<reference evidence="18" key="1">
    <citation type="submission" date="2022-01" db="EMBL/GenBank/DDBJ databases">
        <title>Genome Sequence Resource for Two Populations of Ditylenchus destructor, the Migratory Endoparasitic Phytonematode.</title>
        <authorList>
            <person name="Zhang H."/>
            <person name="Lin R."/>
            <person name="Xie B."/>
        </authorList>
    </citation>
    <scope>NUCLEOTIDE SEQUENCE</scope>
    <source>
        <strain evidence="18">BazhouSP</strain>
    </source>
</reference>
<evidence type="ECO:0000259" key="17">
    <source>
        <dbReference type="PROSITE" id="PS51163"/>
    </source>
</evidence>
<dbReference type="InterPro" id="IPR017945">
    <property type="entry name" value="DHBP_synth_RibB-like_a/b_dom"/>
</dbReference>
<accession>A0AAD4MZB1</accession>
<comment type="similarity">
    <text evidence="4">Belongs to the SUA5 family.</text>
</comment>
<dbReference type="SUPFAM" id="SSF55821">
    <property type="entry name" value="YrdC/RibB"/>
    <property type="match status" value="1"/>
</dbReference>
<evidence type="ECO:0000256" key="15">
    <source>
        <dbReference type="ARBA" id="ARBA00063146"/>
    </source>
</evidence>
<evidence type="ECO:0000256" key="11">
    <source>
        <dbReference type="ARBA" id="ARBA00023128"/>
    </source>
</evidence>
<evidence type="ECO:0000256" key="3">
    <source>
        <dbReference type="ARBA" id="ARBA00004496"/>
    </source>
</evidence>
<dbReference type="Proteomes" id="UP001201812">
    <property type="component" value="Unassembled WGS sequence"/>
</dbReference>
<dbReference type="InterPro" id="IPR050156">
    <property type="entry name" value="TC-AMP_synthase_SUA5"/>
</dbReference>
<dbReference type="FunFam" id="3.90.870.10:FF:000007">
    <property type="entry name" value="YrdC N6-threonylcarbamoyltransferase domain containing"/>
    <property type="match status" value="1"/>
</dbReference>
<keyword evidence="11" id="KW-0496">Mitochondrion</keyword>
<keyword evidence="12" id="KW-0472">Membrane</keyword>
<comment type="catalytic activity">
    <reaction evidence="13">
        <text>L-threonine + hydrogencarbonate + ATP = L-threonylcarbamoyladenylate + diphosphate + H2O</text>
        <dbReference type="Rhea" id="RHEA:36407"/>
        <dbReference type="ChEBI" id="CHEBI:15377"/>
        <dbReference type="ChEBI" id="CHEBI:17544"/>
        <dbReference type="ChEBI" id="CHEBI:30616"/>
        <dbReference type="ChEBI" id="CHEBI:33019"/>
        <dbReference type="ChEBI" id="CHEBI:57926"/>
        <dbReference type="ChEBI" id="CHEBI:73682"/>
        <dbReference type="EC" id="2.7.7.87"/>
    </reaction>
</comment>
<evidence type="ECO:0000256" key="2">
    <source>
        <dbReference type="ARBA" id="ARBA00004202"/>
    </source>
</evidence>
<feature type="domain" description="YrdC-like" evidence="17">
    <location>
        <begin position="57"/>
        <end position="243"/>
    </location>
</feature>
<evidence type="ECO:0000313" key="18">
    <source>
        <dbReference type="EMBL" id="KAI1711133.1"/>
    </source>
</evidence>
<dbReference type="PROSITE" id="PS51163">
    <property type="entry name" value="YRDC"/>
    <property type="match status" value="1"/>
</dbReference>
<sequence length="272" mass="29727">MHCAGPSGDLTPSITDNETFTEPDIDTQNGSGSDPEMKRILAYLVPANNKIINAQNGLAVPKARDALDKGKVVAVPTDTLYGLMTRIRYSDRLNRVKGRPKDKPFGLFVNSVEQIQKYSIPTVSNSILKKLLPGPVTVIFERNEQLPASFNPGVNTVGFRIPHNQFVKNICINYSEPLVQTSANVSGSDLSPLCIEDFKELWEDLGLIVDDGIIVENDGSRLGSTVVDLSVEGYYKVVRDGCALQETVKILRSCGLAQLDEKAEAEKCDENG</sequence>
<proteinExistence type="inferred from homology"/>
<dbReference type="GO" id="GO:0003725">
    <property type="term" value="F:double-stranded RNA binding"/>
    <property type="evidence" value="ECO:0007669"/>
    <property type="project" value="InterPro"/>
</dbReference>
<evidence type="ECO:0000256" key="4">
    <source>
        <dbReference type="ARBA" id="ARBA00007663"/>
    </source>
</evidence>
<evidence type="ECO:0000256" key="5">
    <source>
        <dbReference type="ARBA" id="ARBA00012584"/>
    </source>
</evidence>
<comment type="subcellular location">
    <subcellularLocation>
        <location evidence="2">Cell membrane</location>
        <topology evidence="2">Peripheral membrane protein</topology>
    </subcellularLocation>
    <subcellularLocation>
        <location evidence="3">Cytoplasm</location>
    </subcellularLocation>
    <subcellularLocation>
        <location evidence="1">Mitochondrion</location>
    </subcellularLocation>
</comment>
<dbReference type="AlphaFoldDB" id="A0AAD4MZB1"/>
<evidence type="ECO:0000256" key="16">
    <source>
        <dbReference type="SAM" id="MobiDB-lite"/>
    </source>
</evidence>
<dbReference type="InterPro" id="IPR006070">
    <property type="entry name" value="Sua5-like_dom"/>
</dbReference>
<comment type="caution">
    <text evidence="18">The sequence shown here is derived from an EMBL/GenBank/DDBJ whole genome shotgun (WGS) entry which is preliminary data.</text>
</comment>
<dbReference type="Pfam" id="PF01300">
    <property type="entry name" value="Sua5_yciO_yrdC"/>
    <property type="match status" value="1"/>
</dbReference>
<comment type="function">
    <text evidence="14">Cytoplasmic and mitochondrial threonylcarbamoyl-AMP synthase required for the formation of a threonylcarbamoyl group on adenosine at position 37 (t(6)A37) in tRNAs that read codons beginning with adenine. Catalyzes the conversion of L-threonine, HCO(3)(-)/CO(2) and ATP to give threonylcarbamoyl-AMP (TC-AMP) as the acyladenylate intermediate, with the release of diphosphate. Participates in t(6)A37 formation in cytoplasmic and mitochondrial tRNAs. May regulate the activity of some transporters.</text>
</comment>
<keyword evidence="19" id="KW-1185">Reference proteome</keyword>
<feature type="region of interest" description="Disordered" evidence="16">
    <location>
        <begin position="1"/>
        <end position="34"/>
    </location>
</feature>
<evidence type="ECO:0000256" key="14">
    <source>
        <dbReference type="ARBA" id="ARBA00058524"/>
    </source>
</evidence>
<organism evidence="18 19">
    <name type="scientific">Ditylenchus destructor</name>
    <dbReference type="NCBI Taxonomy" id="166010"/>
    <lineage>
        <taxon>Eukaryota</taxon>
        <taxon>Metazoa</taxon>
        <taxon>Ecdysozoa</taxon>
        <taxon>Nematoda</taxon>
        <taxon>Chromadorea</taxon>
        <taxon>Rhabditida</taxon>
        <taxon>Tylenchina</taxon>
        <taxon>Tylenchomorpha</taxon>
        <taxon>Sphaerularioidea</taxon>
        <taxon>Anguinidae</taxon>
        <taxon>Anguininae</taxon>
        <taxon>Ditylenchus</taxon>
    </lineage>
</organism>
<evidence type="ECO:0000256" key="9">
    <source>
        <dbReference type="ARBA" id="ARBA00022679"/>
    </source>
</evidence>
<dbReference type="Gene3D" id="3.90.870.10">
    <property type="entry name" value="DHBP synthase"/>
    <property type="match status" value="1"/>
</dbReference>